<evidence type="ECO:0008006" key="2">
    <source>
        <dbReference type="Google" id="ProtNLM"/>
    </source>
</evidence>
<reference evidence="1" key="1">
    <citation type="submission" date="2020-04" db="EMBL/GenBank/DDBJ databases">
        <authorList>
            <person name="Chiriac C."/>
            <person name="Salcher M."/>
            <person name="Ghai R."/>
            <person name="Kavagutti S V."/>
        </authorList>
    </citation>
    <scope>NUCLEOTIDE SEQUENCE</scope>
</reference>
<dbReference type="EMBL" id="LR796188">
    <property type="protein sequence ID" value="CAB4125234.1"/>
    <property type="molecule type" value="Genomic_DNA"/>
</dbReference>
<accession>A0A6J5KS25</accession>
<organism evidence="1">
    <name type="scientific">uncultured Caudovirales phage</name>
    <dbReference type="NCBI Taxonomy" id="2100421"/>
    <lineage>
        <taxon>Viruses</taxon>
        <taxon>Duplodnaviria</taxon>
        <taxon>Heunggongvirae</taxon>
        <taxon>Uroviricota</taxon>
        <taxon>Caudoviricetes</taxon>
        <taxon>Peduoviridae</taxon>
        <taxon>Maltschvirus</taxon>
        <taxon>Maltschvirus maltsch</taxon>
    </lineage>
</organism>
<proteinExistence type="predicted"/>
<sequence length="232" mass="27673">MAKPQNKDNYYFTQETEDAIVRYNASSDPVFRDKIFTKEIYYPLYKLAENIIHTFKFYYLDVDSIEDLKLDVVSMLVEEKLFRFDPTNGAKAFSYFQTIVKRWLINYNNKNYKKLKQVGSFEEMEDSYEVEGVPNSERKVKIATIVNLFVENSYENMEELFPKDQDQKVADAILTLFNSRHDLEIFRKKALYIYIREMTDCETPTLTKVISKLKDEFYTLHRTYQEAGFLIQ</sequence>
<protein>
    <recommendedName>
        <fullName evidence="2">RNA polymerase sigma factor</fullName>
    </recommendedName>
</protein>
<gene>
    <name evidence="1" type="ORF">UFOVP54_88</name>
</gene>
<name>A0A6J5KS25_9CAUD</name>
<evidence type="ECO:0000313" key="1">
    <source>
        <dbReference type="EMBL" id="CAB4125234.1"/>
    </source>
</evidence>